<comment type="caution">
    <text evidence="1">The sequence shown here is derived from an EMBL/GenBank/DDBJ whole genome shotgun (WGS) entry which is preliminary data.</text>
</comment>
<dbReference type="AlphaFoldDB" id="X0YJC5"/>
<evidence type="ECO:0000313" key="1">
    <source>
        <dbReference type="EMBL" id="GAG56184.1"/>
    </source>
</evidence>
<protein>
    <recommendedName>
        <fullName evidence="2">DUF4020 domain-containing protein</fullName>
    </recommendedName>
</protein>
<proteinExistence type="predicted"/>
<feature type="non-terminal residue" evidence="1">
    <location>
        <position position="1"/>
    </location>
</feature>
<organism evidence="1">
    <name type="scientific">marine sediment metagenome</name>
    <dbReference type="NCBI Taxonomy" id="412755"/>
    <lineage>
        <taxon>unclassified sequences</taxon>
        <taxon>metagenomes</taxon>
        <taxon>ecological metagenomes</taxon>
    </lineage>
</organism>
<reference evidence="1" key="1">
    <citation type="journal article" date="2014" name="Front. Microbiol.">
        <title>High frequency of phylogenetically diverse reductive dehalogenase-homologous genes in deep subseafloor sedimentary metagenomes.</title>
        <authorList>
            <person name="Kawai M."/>
            <person name="Futagami T."/>
            <person name="Toyoda A."/>
            <person name="Takaki Y."/>
            <person name="Nishi S."/>
            <person name="Hori S."/>
            <person name="Arai W."/>
            <person name="Tsubouchi T."/>
            <person name="Morono Y."/>
            <person name="Uchiyama I."/>
            <person name="Ito T."/>
            <person name="Fujiyama A."/>
            <person name="Inagaki F."/>
            <person name="Takami H."/>
        </authorList>
    </citation>
    <scope>NUCLEOTIDE SEQUENCE</scope>
    <source>
        <strain evidence="1">Expedition CK06-06</strain>
    </source>
</reference>
<dbReference type="EMBL" id="BART01003401">
    <property type="protein sequence ID" value="GAG56184.1"/>
    <property type="molecule type" value="Genomic_DNA"/>
</dbReference>
<accession>X0YJC5</accession>
<evidence type="ECO:0008006" key="2">
    <source>
        <dbReference type="Google" id="ProtNLM"/>
    </source>
</evidence>
<name>X0YJC5_9ZZZZ</name>
<sequence>YPGLDFGAERTIRSGAISPIDKNELLNKPNEEIAEYLKEYKEERGWRNPSIGGLSNTFRSCVSETPEKFANNMKPFLKVQRVYQHALLWGLDEAWRLNKDFKWDNIFNFILKIIKSNNFWNEKYEKGSNYRNWIISQIADLIEDGTKDDKHTFNAKLLPKAENILLILSDRVKSHLPDMRDLVTSVLNSPKGRVFSAMINYSMLCSQIFKKEQEDRWVEAIKKDFNKRLNRKVEPSLEFSVSLGKYLPYIYYLNKNWVTNNINRIFPKDNYVHWQAVFTGYLFYHNRPNKDIYLLLRKNNHYIKAIQTEFGDDTIINRLVQHICVGYLRGLEKLDDDESLISQLLKKPNVNQLSAIVNYFWMQKI</sequence>
<gene>
    <name evidence="1" type="ORF">S01H4_09419</name>
</gene>
<feature type="non-terminal residue" evidence="1">
    <location>
        <position position="365"/>
    </location>
</feature>